<keyword evidence="5" id="KW-0809">Transit peptide</keyword>
<evidence type="ECO:0000256" key="7">
    <source>
        <dbReference type="ARBA" id="ARBA00038897"/>
    </source>
</evidence>
<dbReference type="SUPFAM" id="SSF55103">
    <property type="entry name" value="FAD-linked oxidases, C-terminal domain"/>
    <property type="match status" value="1"/>
</dbReference>
<dbReference type="Proteomes" id="UP000326865">
    <property type="component" value="Unassembled WGS sequence"/>
</dbReference>
<dbReference type="InterPro" id="IPR016166">
    <property type="entry name" value="FAD-bd_PCMH"/>
</dbReference>
<protein>
    <recommendedName>
        <fullName evidence="7">D-lactate dehydrogenase (cytochrome)</fullName>
        <ecNumber evidence="7">1.1.2.4</ecNumber>
    </recommendedName>
</protein>
<dbReference type="InterPro" id="IPR016164">
    <property type="entry name" value="FAD-linked_Oxase-like_C"/>
</dbReference>
<dbReference type="InterPro" id="IPR004113">
    <property type="entry name" value="FAD-bd_oxidored_4_C"/>
</dbReference>
<reference evidence="11 12" key="1">
    <citation type="submission" date="2019-10" db="EMBL/GenBank/DDBJ databases">
        <title>Unraveling microbial dark matter from salterns through culturing: the case of the genus Halosegnis.</title>
        <authorList>
            <person name="Duran-Viseras A."/>
            <person name="Andrei A.-S."/>
            <person name="Vera-Gargallo B."/>
            <person name="Ghai R."/>
            <person name="Sanchez-Porro C."/>
            <person name="Ventosa A."/>
        </authorList>
    </citation>
    <scope>NUCLEOTIDE SEQUENCE [LARGE SCALE GENOMIC DNA]</scope>
    <source>
        <strain evidence="9 12">F18-79</strain>
        <strain evidence="10 11">F19-13</strain>
    </source>
</reference>
<keyword evidence="3" id="KW-0285">Flavoprotein</keyword>
<dbReference type="EC" id="1.1.2.4" evidence="7"/>
<keyword evidence="12" id="KW-1185">Reference proteome</keyword>
<dbReference type="InterPro" id="IPR016171">
    <property type="entry name" value="Vanillyl_alc_oxidase_C-sub2"/>
</dbReference>
<evidence type="ECO:0000256" key="4">
    <source>
        <dbReference type="ARBA" id="ARBA00022827"/>
    </source>
</evidence>
<sequence length="476" mass="50664">MRHDCTFLTDVLSDEQVAFTDATRESHASDWGSRESSHVTVPDAVAFPESTTDVAAVLAGAHEREIPVTPYAAGTSMEGNAVPSFAGISLDLTRMDEIHEVRPADFQVDVGPGVLGSAVEERAAESGLFFPPLPSSGDLSTIGGMIANDASGMQTVKYGEVGDWVLELEAVTAEGEIFTAGSRAKKTSAGYNLADLLVGSEGTLAVVTRATLELAGRPEQIRGGRAVFPSLDAATDAVADAVQSGVDVAKIELVDETAGAMANAYQGLDLPDSAMLFVEFHANHGIEEEIAFCRSLFESHSVERFDIASDEEMDTLWEAREELAFAVSSYDPDLSPVHPGDITVPISKLGEIIRYAKQRGGEEDLLVPCFGHAGDGNVHYSVLADTSDPEMRAAAEEVYSDIVNRAIEMGGTATGEHGVGLGKREYLEREHGAVAVELMRQVKRAFDPADILNPGKIFPETSEEGGRVAFDLATDD</sequence>
<dbReference type="Pfam" id="PF01565">
    <property type="entry name" value="FAD_binding_4"/>
    <property type="match status" value="1"/>
</dbReference>
<dbReference type="AlphaFoldDB" id="A0A5N5U2V5"/>
<evidence type="ECO:0000313" key="9">
    <source>
        <dbReference type="EMBL" id="KAB7512797.1"/>
    </source>
</evidence>
<dbReference type="Gene3D" id="1.10.45.10">
    <property type="entry name" value="Vanillyl-alcohol Oxidase, Chain A, domain 4"/>
    <property type="match status" value="1"/>
</dbReference>
<dbReference type="FunFam" id="3.30.70.2740:FF:000001">
    <property type="entry name" value="D-lactate dehydrogenase mitochondrial"/>
    <property type="match status" value="1"/>
</dbReference>
<dbReference type="Proteomes" id="UP000326207">
    <property type="component" value="Unassembled WGS sequence"/>
</dbReference>
<dbReference type="PANTHER" id="PTHR11748:SF111">
    <property type="entry name" value="D-LACTATE DEHYDROGENASE, MITOCHONDRIAL-RELATED"/>
    <property type="match status" value="1"/>
</dbReference>
<comment type="cofactor">
    <cofactor evidence="1">
        <name>FAD</name>
        <dbReference type="ChEBI" id="CHEBI:57692"/>
    </cofactor>
</comment>
<dbReference type="SUPFAM" id="SSF56176">
    <property type="entry name" value="FAD-binding/transporter-associated domain-like"/>
    <property type="match status" value="1"/>
</dbReference>
<evidence type="ECO:0000256" key="2">
    <source>
        <dbReference type="ARBA" id="ARBA00008000"/>
    </source>
</evidence>
<keyword evidence="6" id="KW-0560">Oxidoreductase</keyword>
<dbReference type="GO" id="GO:0071949">
    <property type="term" value="F:FAD binding"/>
    <property type="evidence" value="ECO:0007669"/>
    <property type="project" value="InterPro"/>
</dbReference>
<dbReference type="Gene3D" id="3.30.70.2740">
    <property type="match status" value="1"/>
</dbReference>
<dbReference type="EMBL" id="QKKZ01000006">
    <property type="protein sequence ID" value="KAB7512797.1"/>
    <property type="molecule type" value="Genomic_DNA"/>
</dbReference>
<dbReference type="RefSeq" id="WP_152134280.1">
    <property type="nucleotide sequence ID" value="NZ_QKKZ01000006.1"/>
</dbReference>
<dbReference type="GO" id="GO:0004458">
    <property type="term" value="F:D-lactate dehydrogenase (cytochrome) activity"/>
    <property type="evidence" value="ECO:0007669"/>
    <property type="project" value="UniProtKB-EC"/>
</dbReference>
<evidence type="ECO:0000256" key="3">
    <source>
        <dbReference type="ARBA" id="ARBA00022630"/>
    </source>
</evidence>
<comment type="similarity">
    <text evidence="2">Belongs to the FAD-binding oxidoreductase/transferase type 4 family.</text>
</comment>
<dbReference type="FunFam" id="1.10.45.10:FF:000001">
    <property type="entry name" value="D-lactate dehydrogenase mitochondrial"/>
    <property type="match status" value="1"/>
</dbReference>
<evidence type="ECO:0000256" key="5">
    <source>
        <dbReference type="ARBA" id="ARBA00022946"/>
    </source>
</evidence>
<feature type="domain" description="FAD-binding PCMH-type" evidence="8">
    <location>
        <begin position="38"/>
        <end position="217"/>
    </location>
</feature>
<evidence type="ECO:0000313" key="12">
    <source>
        <dbReference type="Proteomes" id="UP000326865"/>
    </source>
</evidence>
<keyword evidence="4" id="KW-0274">FAD</keyword>
<dbReference type="PROSITE" id="PS51387">
    <property type="entry name" value="FAD_PCMH"/>
    <property type="match status" value="1"/>
</dbReference>
<evidence type="ECO:0000313" key="11">
    <source>
        <dbReference type="Proteomes" id="UP000326207"/>
    </source>
</evidence>
<dbReference type="InterPro" id="IPR006094">
    <property type="entry name" value="Oxid_FAD_bind_N"/>
</dbReference>
<dbReference type="InterPro" id="IPR036318">
    <property type="entry name" value="FAD-bd_PCMH-like_sf"/>
</dbReference>
<dbReference type="InterPro" id="IPR016169">
    <property type="entry name" value="FAD-bd_PCMH_sub2"/>
</dbReference>
<evidence type="ECO:0000256" key="1">
    <source>
        <dbReference type="ARBA" id="ARBA00001974"/>
    </source>
</evidence>
<comment type="caution">
    <text evidence="9">The sequence shown here is derived from an EMBL/GenBank/DDBJ whole genome shotgun (WGS) entry which is preliminary data.</text>
</comment>
<dbReference type="GO" id="GO:0008720">
    <property type="term" value="F:D-lactate dehydrogenase (NAD+) activity"/>
    <property type="evidence" value="ECO:0007669"/>
    <property type="project" value="TreeGrafter"/>
</dbReference>
<evidence type="ECO:0000313" key="10">
    <source>
        <dbReference type="EMBL" id="KAB7515067.1"/>
    </source>
</evidence>
<accession>A0A5N5U2V5</accession>
<organism evidence="9 12">
    <name type="scientific">Halosegnis rubeus</name>
    <dbReference type="NCBI Taxonomy" id="2212850"/>
    <lineage>
        <taxon>Archaea</taxon>
        <taxon>Methanobacteriati</taxon>
        <taxon>Methanobacteriota</taxon>
        <taxon>Stenosarchaea group</taxon>
        <taxon>Halobacteria</taxon>
        <taxon>Halobacteriales</taxon>
        <taxon>Natronomonadaceae</taxon>
        <taxon>Halosegnis</taxon>
    </lineage>
</organism>
<accession>A0A5N5U960</accession>
<dbReference type="Pfam" id="PF02913">
    <property type="entry name" value="FAD-oxidase_C"/>
    <property type="match status" value="1"/>
</dbReference>
<gene>
    <name evidence="9" type="ORF">DM867_11395</name>
    <name evidence="10" type="ORF">DP108_11630</name>
</gene>
<evidence type="ECO:0000259" key="8">
    <source>
        <dbReference type="PROSITE" id="PS51387"/>
    </source>
</evidence>
<dbReference type="PANTHER" id="PTHR11748">
    <property type="entry name" value="D-LACTATE DEHYDROGENASE"/>
    <property type="match status" value="1"/>
</dbReference>
<evidence type="ECO:0000256" key="6">
    <source>
        <dbReference type="ARBA" id="ARBA00023002"/>
    </source>
</evidence>
<dbReference type="GO" id="GO:1903457">
    <property type="term" value="P:lactate catabolic process"/>
    <property type="evidence" value="ECO:0007669"/>
    <property type="project" value="TreeGrafter"/>
</dbReference>
<dbReference type="Gene3D" id="3.30.465.10">
    <property type="match status" value="1"/>
</dbReference>
<proteinExistence type="inferred from homology"/>
<name>A0A5N5U2V5_9EURY</name>
<dbReference type="EMBL" id="QMDY01000008">
    <property type="protein sequence ID" value="KAB7515067.1"/>
    <property type="molecule type" value="Genomic_DNA"/>
</dbReference>